<sequence>MPLNVPSFEELLGSARDSAVHLEMRDAYAVENESSPFAAWRAGERLNPDDRASWWRPWLTLIQETVARGVVVRRARIVSEPVSEYIKYEHSGTFTNVAAGELVRWLPRRQASDLALPGNDFWLIDNRVIRWNHFTGSGESGGPEISEDPDAAKLCSTAFEAVWSRAIPHDQYEIR</sequence>
<proteinExistence type="predicted"/>
<dbReference type="Proteomes" id="UP001432209">
    <property type="component" value="Chromosome"/>
</dbReference>
<dbReference type="EMBL" id="CP109495">
    <property type="protein sequence ID" value="WUX54482.1"/>
    <property type="molecule type" value="Genomic_DNA"/>
</dbReference>
<keyword evidence="3" id="KW-1185">Reference proteome</keyword>
<organism evidence="2 3">
    <name type="scientific">Streptomyces niveus</name>
    <name type="common">Streptomyces spheroides</name>
    <dbReference type="NCBI Taxonomy" id="193462"/>
    <lineage>
        <taxon>Bacteria</taxon>
        <taxon>Bacillati</taxon>
        <taxon>Actinomycetota</taxon>
        <taxon>Actinomycetes</taxon>
        <taxon>Kitasatosporales</taxon>
        <taxon>Streptomycetaceae</taxon>
        <taxon>Streptomyces</taxon>
    </lineage>
</organism>
<reference evidence="2" key="1">
    <citation type="submission" date="2022-10" db="EMBL/GenBank/DDBJ databases">
        <title>The complete genomes of actinobacterial strains from the NBC collection.</title>
        <authorList>
            <person name="Joergensen T.S."/>
            <person name="Alvarez Arevalo M."/>
            <person name="Sterndorff E.B."/>
            <person name="Faurdal D."/>
            <person name="Vuksanovic O."/>
            <person name="Mourched A.-S."/>
            <person name="Charusanti P."/>
            <person name="Shaw S."/>
            <person name="Blin K."/>
            <person name="Weber T."/>
        </authorList>
    </citation>
    <scope>NUCLEOTIDE SEQUENCE</scope>
    <source>
        <strain evidence="2">NBC_01432</strain>
    </source>
</reference>
<accession>A0ABZ2ACE0</accession>
<dbReference type="InterPro" id="IPR049244">
    <property type="entry name" value="DUF6879"/>
</dbReference>
<dbReference type="RefSeq" id="WP_329078115.1">
    <property type="nucleotide sequence ID" value="NZ_CP109393.1"/>
</dbReference>
<evidence type="ECO:0000313" key="2">
    <source>
        <dbReference type="EMBL" id="WUX54482.1"/>
    </source>
</evidence>
<name>A0ABZ2ACE0_STRNV</name>
<protein>
    <recommendedName>
        <fullName evidence="1">DUF6879 domain-containing protein</fullName>
    </recommendedName>
</protein>
<dbReference type="Pfam" id="PF21806">
    <property type="entry name" value="DUF6879"/>
    <property type="match status" value="1"/>
</dbReference>
<evidence type="ECO:0000313" key="3">
    <source>
        <dbReference type="Proteomes" id="UP001432209"/>
    </source>
</evidence>
<gene>
    <name evidence="2" type="ORF">OG442_24660</name>
</gene>
<evidence type="ECO:0000259" key="1">
    <source>
        <dbReference type="Pfam" id="PF21806"/>
    </source>
</evidence>
<feature type="domain" description="DUF6879" evidence="1">
    <location>
        <begin position="7"/>
        <end position="172"/>
    </location>
</feature>